<sequence>MSCKGKSSWPELVRSYGVSAAATIERENPNVNAVLVPEGSIVTMDFRCDRVRVWINSAGRVYQTPTIG</sequence>
<dbReference type="SUPFAM" id="SSF54654">
    <property type="entry name" value="CI-2 family of serine protease inhibitors"/>
    <property type="match status" value="1"/>
</dbReference>
<gene>
    <name evidence="4" type="ORF">C5167_018900</name>
</gene>
<evidence type="ECO:0000313" key="5">
    <source>
        <dbReference type="Proteomes" id="UP000316621"/>
    </source>
</evidence>
<name>A0A4Y7INL0_PAPSO</name>
<dbReference type="PANTHER" id="PTHR33091:SF73">
    <property type="entry name" value="INHIBITOR OF TRYPSIN AND HAGEMAN FACTOR-LIKE"/>
    <property type="match status" value="1"/>
</dbReference>
<accession>A0A4Y7INL0</accession>
<dbReference type="InterPro" id="IPR000864">
    <property type="entry name" value="Prot_inh_pot1"/>
</dbReference>
<protein>
    <submittedName>
        <fullName evidence="4">Uncharacterized protein</fullName>
    </submittedName>
</protein>
<evidence type="ECO:0000256" key="2">
    <source>
        <dbReference type="ARBA" id="ARBA00022690"/>
    </source>
</evidence>
<proteinExistence type="inferred from homology"/>
<dbReference type="EMBL" id="CM010716">
    <property type="protein sequence ID" value="RZC50474.1"/>
    <property type="molecule type" value="Genomic_DNA"/>
</dbReference>
<dbReference type="Gene3D" id="3.30.10.10">
    <property type="entry name" value="Trypsin Inhibitor V, subunit A"/>
    <property type="match status" value="1"/>
</dbReference>
<dbReference type="PANTHER" id="PTHR33091">
    <property type="entry name" value="PROTEIN, PUTATIVE, EXPRESSED-RELATED"/>
    <property type="match status" value="1"/>
</dbReference>
<comment type="similarity">
    <text evidence="1">Belongs to the protease inhibitor I13 (potato type I serine protease inhibitor) family.</text>
</comment>
<keyword evidence="2" id="KW-0646">Protease inhibitor</keyword>
<dbReference type="Proteomes" id="UP000316621">
    <property type="component" value="Chromosome 2"/>
</dbReference>
<keyword evidence="5" id="KW-1185">Reference proteome</keyword>
<reference evidence="4 5" key="1">
    <citation type="journal article" date="2018" name="Science">
        <title>The opium poppy genome and morphinan production.</title>
        <authorList>
            <person name="Guo L."/>
            <person name="Winzer T."/>
            <person name="Yang X."/>
            <person name="Li Y."/>
            <person name="Ning Z."/>
            <person name="He Z."/>
            <person name="Teodor R."/>
            <person name="Lu Y."/>
            <person name="Bowser T.A."/>
            <person name="Graham I.A."/>
            <person name="Ye K."/>
        </authorList>
    </citation>
    <scope>NUCLEOTIDE SEQUENCE [LARGE SCALE GENOMIC DNA]</scope>
    <source>
        <strain evidence="5">cv. HN1</strain>
        <tissue evidence="4">Leaves</tissue>
    </source>
</reference>
<dbReference type="InterPro" id="IPR036354">
    <property type="entry name" value="Prot_inh_pot1_sf"/>
</dbReference>
<organism evidence="4 5">
    <name type="scientific">Papaver somniferum</name>
    <name type="common">Opium poppy</name>
    <dbReference type="NCBI Taxonomy" id="3469"/>
    <lineage>
        <taxon>Eukaryota</taxon>
        <taxon>Viridiplantae</taxon>
        <taxon>Streptophyta</taxon>
        <taxon>Embryophyta</taxon>
        <taxon>Tracheophyta</taxon>
        <taxon>Spermatophyta</taxon>
        <taxon>Magnoliopsida</taxon>
        <taxon>Ranunculales</taxon>
        <taxon>Papaveraceae</taxon>
        <taxon>Papaveroideae</taxon>
        <taxon>Papaver</taxon>
    </lineage>
</organism>
<dbReference type="PRINTS" id="PR00292">
    <property type="entry name" value="POTATOINHBTR"/>
</dbReference>
<dbReference type="GO" id="GO:0004867">
    <property type="term" value="F:serine-type endopeptidase inhibitor activity"/>
    <property type="evidence" value="ECO:0007669"/>
    <property type="project" value="UniProtKB-KW"/>
</dbReference>
<dbReference type="Pfam" id="PF00280">
    <property type="entry name" value="potato_inhibit"/>
    <property type="match status" value="1"/>
</dbReference>
<dbReference type="STRING" id="3469.A0A4Y7INL0"/>
<evidence type="ECO:0000256" key="1">
    <source>
        <dbReference type="ARBA" id="ARBA00008210"/>
    </source>
</evidence>
<keyword evidence="3" id="KW-0722">Serine protease inhibitor</keyword>
<dbReference type="Gramene" id="RZC50474">
    <property type="protein sequence ID" value="RZC50474"/>
    <property type="gene ID" value="C5167_018900"/>
</dbReference>
<dbReference type="OMA" id="PELMGTN"/>
<dbReference type="AlphaFoldDB" id="A0A4Y7INL0"/>
<dbReference type="GO" id="GO:0009611">
    <property type="term" value="P:response to wounding"/>
    <property type="evidence" value="ECO:0007669"/>
    <property type="project" value="InterPro"/>
</dbReference>
<evidence type="ECO:0000313" key="4">
    <source>
        <dbReference type="EMBL" id="RZC50474.1"/>
    </source>
</evidence>
<evidence type="ECO:0000256" key="3">
    <source>
        <dbReference type="ARBA" id="ARBA00022900"/>
    </source>
</evidence>